<evidence type="ECO:0000256" key="1">
    <source>
        <dbReference type="SAM" id="MobiDB-lite"/>
    </source>
</evidence>
<protein>
    <submittedName>
        <fullName evidence="3">Glycosyltransferase EpsE</fullName>
        <ecNumber evidence="3">2.4.-.-</ecNumber>
    </submittedName>
</protein>
<dbReference type="InterPro" id="IPR001173">
    <property type="entry name" value="Glyco_trans_2-like"/>
</dbReference>
<dbReference type="PANTHER" id="PTHR43685">
    <property type="entry name" value="GLYCOSYLTRANSFERASE"/>
    <property type="match status" value="1"/>
</dbReference>
<sequence>MSAVAPITIGMPIYNAERYLEESLESLLGQTCGDFELIISDNGSSDRTEEICRQYAADDSRITYIQHDRNRGAVWNFNHVFERSRSPFFKWASYDDVCRPTFLEACYEPIQSDDDIAWVHPLTNHLSEDGIVQSGSDDPEVPSGRDSHSLLSDATLKSDYSRQSLHPRDRFAAVVLGTTWCSDSYGLMRAAAVKRTRLYLPCYGAEKVLLAELSLVGRFAEVEEPLFLQRVHDAASGSLTSASAQAKFIAPSAARRFSSTRFTLLHGFATAIKRSDLGLSTKVGCYRVLGQYMFQVRKWSRVLSQMAGGRGMALPKAAKGQRTTDVLQTTSS</sequence>
<dbReference type="OrthoDB" id="9772170at2"/>
<dbReference type="AlphaFoldDB" id="A0A517QW83"/>
<keyword evidence="3" id="KW-0808">Transferase</keyword>
<dbReference type="Pfam" id="PF00535">
    <property type="entry name" value="Glycos_transf_2"/>
    <property type="match status" value="1"/>
</dbReference>
<evidence type="ECO:0000313" key="4">
    <source>
        <dbReference type="Proteomes" id="UP000317318"/>
    </source>
</evidence>
<organism evidence="3 4">
    <name type="scientific">Stratiformator vulcanicus</name>
    <dbReference type="NCBI Taxonomy" id="2527980"/>
    <lineage>
        <taxon>Bacteria</taxon>
        <taxon>Pseudomonadati</taxon>
        <taxon>Planctomycetota</taxon>
        <taxon>Planctomycetia</taxon>
        <taxon>Planctomycetales</taxon>
        <taxon>Planctomycetaceae</taxon>
        <taxon>Stratiformator</taxon>
    </lineage>
</organism>
<feature type="domain" description="Glycosyltransferase 2-like" evidence="2">
    <location>
        <begin position="8"/>
        <end position="121"/>
    </location>
</feature>
<keyword evidence="4" id="KW-1185">Reference proteome</keyword>
<dbReference type="SUPFAM" id="SSF53448">
    <property type="entry name" value="Nucleotide-diphospho-sugar transferases"/>
    <property type="match status" value="1"/>
</dbReference>
<evidence type="ECO:0000313" key="3">
    <source>
        <dbReference type="EMBL" id="QDT35901.1"/>
    </source>
</evidence>
<name>A0A517QW83_9PLAN</name>
<dbReference type="GO" id="GO:0016757">
    <property type="term" value="F:glycosyltransferase activity"/>
    <property type="evidence" value="ECO:0007669"/>
    <property type="project" value="UniProtKB-KW"/>
</dbReference>
<reference evidence="3 4" key="1">
    <citation type="submission" date="2019-02" db="EMBL/GenBank/DDBJ databases">
        <title>Deep-cultivation of Planctomycetes and their phenomic and genomic characterization uncovers novel biology.</title>
        <authorList>
            <person name="Wiegand S."/>
            <person name="Jogler M."/>
            <person name="Boedeker C."/>
            <person name="Pinto D."/>
            <person name="Vollmers J."/>
            <person name="Rivas-Marin E."/>
            <person name="Kohn T."/>
            <person name="Peeters S.H."/>
            <person name="Heuer A."/>
            <person name="Rast P."/>
            <person name="Oberbeckmann S."/>
            <person name="Bunk B."/>
            <person name="Jeske O."/>
            <person name="Meyerdierks A."/>
            <person name="Storesund J.E."/>
            <person name="Kallscheuer N."/>
            <person name="Luecker S."/>
            <person name="Lage O.M."/>
            <person name="Pohl T."/>
            <person name="Merkel B.J."/>
            <person name="Hornburger P."/>
            <person name="Mueller R.-W."/>
            <person name="Bruemmer F."/>
            <person name="Labrenz M."/>
            <person name="Spormann A.M."/>
            <person name="Op den Camp H."/>
            <person name="Overmann J."/>
            <person name="Amann R."/>
            <person name="Jetten M.S.M."/>
            <person name="Mascher T."/>
            <person name="Medema M.H."/>
            <person name="Devos D.P."/>
            <person name="Kaster A.-K."/>
            <person name="Ovreas L."/>
            <person name="Rohde M."/>
            <person name="Galperin M.Y."/>
            <person name="Jogler C."/>
        </authorList>
    </citation>
    <scope>NUCLEOTIDE SEQUENCE [LARGE SCALE GENOMIC DNA]</scope>
    <source>
        <strain evidence="3 4">Pan189</strain>
    </source>
</reference>
<keyword evidence="3" id="KW-0328">Glycosyltransferase</keyword>
<dbReference type="RefSeq" id="WP_145362161.1">
    <property type="nucleotide sequence ID" value="NZ_CP036268.1"/>
</dbReference>
<evidence type="ECO:0000259" key="2">
    <source>
        <dbReference type="Pfam" id="PF00535"/>
    </source>
</evidence>
<dbReference type="PANTHER" id="PTHR43685:SF2">
    <property type="entry name" value="GLYCOSYLTRANSFERASE 2-LIKE DOMAIN-CONTAINING PROTEIN"/>
    <property type="match status" value="1"/>
</dbReference>
<dbReference type="Gene3D" id="3.90.550.10">
    <property type="entry name" value="Spore Coat Polysaccharide Biosynthesis Protein SpsA, Chain A"/>
    <property type="match status" value="1"/>
</dbReference>
<dbReference type="InterPro" id="IPR029044">
    <property type="entry name" value="Nucleotide-diphossugar_trans"/>
</dbReference>
<dbReference type="Proteomes" id="UP000317318">
    <property type="component" value="Chromosome"/>
</dbReference>
<dbReference type="KEGG" id="svp:Pan189_02540"/>
<dbReference type="InterPro" id="IPR050834">
    <property type="entry name" value="Glycosyltransf_2"/>
</dbReference>
<feature type="region of interest" description="Disordered" evidence="1">
    <location>
        <begin position="129"/>
        <end position="148"/>
    </location>
</feature>
<dbReference type="EMBL" id="CP036268">
    <property type="protein sequence ID" value="QDT35901.1"/>
    <property type="molecule type" value="Genomic_DNA"/>
</dbReference>
<dbReference type="EC" id="2.4.-.-" evidence="3"/>
<dbReference type="CDD" id="cd00761">
    <property type="entry name" value="Glyco_tranf_GTA_type"/>
    <property type="match status" value="1"/>
</dbReference>
<accession>A0A517QW83</accession>
<proteinExistence type="predicted"/>
<gene>
    <name evidence="3" type="primary">epsE_2</name>
    <name evidence="3" type="ORF">Pan189_02540</name>
</gene>